<dbReference type="AlphaFoldDB" id="A0A2Z4IP93"/>
<protein>
    <submittedName>
        <fullName evidence="3">Carbon-nitrogen hydrolase family protein</fullName>
    </submittedName>
</protein>
<dbReference type="InterPro" id="IPR050345">
    <property type="entry name" value="Aliph_Amidase/BUP"/>
</dbReference>
<feature type="domain" description="CN hydrolase" evidence="2">
    <location>
        <begin position="1"/>
        <end position="231"/>
    </location>
</feature>
<dbReference type="SUPFAM" id="SSF56317">
    <property type="entry name" value="Carbon-nitrogen hydrolase"/>
    <property type="match status" value="1"/>
</dbReference>
<dbReference type="Pfam" id="PF00795">
    <property type="entry name" value="CN_hydrolase"/>
    <property type="match status" value="1"/>
</dbReference>
<dbReference type="PANTHER" id="PTHR43674:SF2">
    <property type="entry name" value="BETA-UREIDOPROPIONASE"/>
    <property type="match status" value="1"/>
</dbReference>
<evidence type="ECO:0000256" key="1">
    <source>
        <dbReference type="ARBA" id="ARBA00022801"/>
    </source>
</evidence>
<reference evidence="3 4" key="1">
    <citation type="submission" date="2018-06" db="EMBL/GenBank/DDBJ databases">
        <title>Echinicola strongylocentroti sp. nov., isolated from a sea urchin Strongylocentrotus intermedius.</title>
        <authorList>
            <person name="Bae S.S."/>
        </authorList>
    </citation>
    <scope>NUCLEOTIDE SEQUENCE [LARGE SCALE GENOMIC DNA]</scope>
    <source>
        <strain evidence="3 4">MEBiC08714</strain>
    </source>
</reference>
<proteinExistence type="predicted"/>
<keyword evidence="4" id="KW-1185">Reference proteome</keyword>
<organism evidence="3 4">
    <name type="scientific">Echinicola strongylocentroti</name>
    <dbReference type="NCBI Taxonomy" id="1795355"/>
    <lineage>
        <taxon>Bacteria</taxon>
        <taxon>Pseudomonadati</taxon>
        <taxon>Bacteroidota</taxon>
        <taxon>Cytophagia</taxon>
        <taxon>Cytophagales</taxon>
        <taxon>Cyclobacteriaceae</taxon>
        <taxon>Echinicola</taxon>
    </lineage>
</organism>
<sequence length="231" mass="25298">MKTSLIQLSPAAGEIDKNIINHIKWIEKAASERSELVIFPELSLTGYEPTLAKQLAVTKDDPRLQIFQEISDKKAIIIAVGAPVQCSNGTTISLLIFHPKKEIQVYSKQFLHDDEVPFFIPGQRKSLLVNGTAIGLGICYEISVAEHIQNVMATHPSFFLSSVAKDQRGVINAYQQLPDIAKNNKLPVAMVNCVGVADGGHCAGKSAFWDDHGNIIRQLDSSSEGMLTMDI</sequence>
<dbReference type="RefSeq" id="WP_112785739.1">
    <property type="nucleotide sequence ID" value="NZ_CP030041.1"/>
</dbReference>
<dbReference type="EMBL" id="CP030041">
    <property type="protein sequence ID" value="AWW32366.1"/>
    <property type="molecule type" value="Genomic_DNA"/>
</dbReference>
<dbReference type="InterPro" id="IPR036526">
    <property type="entry name" value="C-N_Hydrolase_sf"/>
</dbReference>
<evidence type="ECO:0000313" key="4">
    <source>
        <dbReference type="Proteomes" id="UP000248688"/>
    </source>
</evidence>
<dbReference type="InterPro" id="IPR003010">
    <property type="entry name" value="C-N_Hydrolase"/>
</dbReference>
<keyword evidence="1 3" id="KW-0378">Hydrolase</keyword>
<dbReference type="Gene3D" id="3.60.110.10">
    <property type="entry name" value="Carbon-nitrogen hydrolase"/>
    <property type="match status" value="1"/>
</dbReference>
<dbReference type="GO" id="GO:0050126">
    <property type="term" value="F:N-carbamoylputrescine amidase activity"/>
    <property type="evidence" value="ECO:0007669"/>
    <property type="project" value="TreeGrafter"/>
</dbReference>
<dbReference type="KEGG" id="est:DN752_20705"/>
<dbReference type="OrthoDB" id="9803818at2"/>
<accession>A0A2Z4IP93</accession>
<dbReference type="PANTHER" id="PTHR43674">
    <property type="entry name" value="NITRILASE C965.09-RELATED"/>
    <property type="match status" value="1"/>
</dbReference>
<evidence type="ECO:0000313" key="3">
    <source>
        <dbReference type="EMBL" id="AWW32366.1"/>
    </source>
</evidence>
<dbReference type="PROSITE" id="PS50263">
    <property type="entry name" value="CN_HYDROLASE"/>
    <property type="match status" value="1"/>
</dbReference>
<gene>
    <name evidence="3" type="ORF">DN752_20705</name>
</gene>
<evidence type="ECO:0000259" key="2">
    <source>
        <dbReference type="PROSITE" id="PS50263"/>
    </source>
</evidence>
<dbReference type="GO" id="GO:0033388">
    <property type="term" value="P:putrescine biosynthetic process from arginine"/>
    <property type="evidence" value="ECO:0007669"/>
    <property type="project" value="TreeGrafter"/>
</dbReference>
<dbReference type="CDD" id="cd07197">
    <property type="entry name" value="nitrilase"/>
    <property type="match status" value="1"/>
</dbReference>
<dbReference type="Proteomes" id="UP000248688">
    <property type="component" value="Chromosome"/>
</dbReference>
<name>A0A2Z4IP93_9BACT</name>